<dbReference type="GeneID" id="97328965"/>
<dbReference type="Pfam" id="PF14277">
    <property type="entry name" value="DUF4364"/>
    <property type="match status" value="1"/>
</dbReference>
<dbReference type="Proteomes" id="UP000292665">
    <property type="component" value="Unassembled WGS sequence"/>
</dbReference>
<dbReference type="InterPro" id="IPR036388">
    <property type="entry name" value="WH-like_DNA-bd_sf"/>
</dbReference>
<evidence type="ECO:0000313" key="1">
    <source>
        <dbReference type="EMBL" id="CUO19065.1"/>
    </source>
</evidence>
<evidence type="ECO:0000313" key="4">
    <source>
        <dbReference type="Proteomes" id="UP000292665"/>
    </source>
</evidence>
<name>A0A174D4S0_9FIRM</name>
<dbReference type="Gene3D" id="1.10.10.10">
    <property type="entry name" value="Winged helix-like DNA-binding domain superfamily/Winged helix DNA-binding domain"/>
    <property type="match status" value="1"/>
</dbReference>
<dbReference type="InterPro" id="IPR036390">
    <property type="entry name" value="WH_DNA-bd_sf"/>
</dbReference>
<dbReference type="RefSeq" id="WP_004845763.1">
    <property type="nucleotide sequence ID" value="NZ_AP028249.1"/>
</dbReference>
<evidence type="ECO:0000313" key="3">
    <source>
        <dbReference type="Proteomes" id="UP000095787"/>
    </source>
</evidence>
<accession>A0A174D4S0</accession>
<evidence type="ECO:0000313" key="2">
    <source>
        <dbReference type="EMBL" id="RYS82165.1"/>
    </source>
</evidence>
<dbReference type="EMBL" id="RCYR01000001">
    <property type="protein sequence ID" value="RYS82165.1"/>
    <property type="molecule type" value="Genomic_DNA"/>
</dbReference>
<sequence>MSETFTLYKLIILYMLNKVDFPLTTSQISEFVLDKGYTTYFKLQEAISELTQSELIRTETTHNRTLYHLTESGAETIHYFSNKISSAIRKDIDDFLTEKQYDLKEEVSVKADYYLNTNQEYETRCQIVENGFSLIDLKLTVPTEKEAKAITNHWNLKSQEIYTLLLTNLL</sequence>
<organism evidence="1 3">
    <name type="scientific">[Ruminococcus] torques</name>
    <dbReference type="NCBI Taxonomy" id="33039"/>
    <lineage>
        <taxon>Bacteria</taxon>
        <taxon>Bacillati</taxon>
        <taxon>Bacillota</taxon>
        <taxon>Clostridia</taxon>
        <taxon>Lachnospirales</taxon>
        <taxon>Lachnospiraceae</taxon>
        <taxon>Mediterraneibacter</taxon>
    </lineage>
</organism>
<proteinExistence type="predicted"/>
<reference evidence="1 3" key="1">
    <citation type="submission" date="2015-09" db="EMBL/GenBank/DDBJ databases">
        <authorList>
            <consortium name="Pathogen Informatics"/>
        </authorList>
    </citation>
    <scope>NUCLEOTIDE SEQUENCE [LARGE SCALE GENOMIC DNA]</scope>
    <source>
        <strain evidence="1 3">2789STDY5834841</strain>
    </source>
</reference>
<dbReference type="EMBL" id="CYZO01000024">
    <property type="protein sequence ID" value="CUO19065.1"/>
    <property type="molecule type" value="Genomic_DNA"/>
</dbReference>
<protein>
    <submittedName>
        <fullName evidence="2">DUF4364 family protein</fullName>
    </submittedName>
</protein>
<dbReference type="AlphaFoldDB" id="A0A174D4S0"/>
<dbReference type="SUPFAM" id="SSF46785">
    <property type="entry name" value="Winged helix' DNA-binding domain"/>
    <property type="match status" value="1"/>
</dbReference>
<reference evidence="2 4" key="2">
    <citation type="journal article" date="2019" name="Science, e1252229">
        <title>Invertible promoters mediate bacterial phase variation, antibiotic resistance, and host adaptation in the gut.</title>
        <authorList>
            <person name="Jiang X."/>
            <person name="Hall A.B."/>
            <person name="Arthur T.D."/>
            <person name="Plichta D.R."/>
            <person name="Covington C.T."/>
            <person name="Poyet M."/>
            <person name="Crothers J."/>
            <person name="Moses P.L."/>
            <person name="Tolonen A.C."/>
            <person name="Vlamakis H."/>
            <person name="Alm E.J."/>
            <person name="Xavier R.J."/>
        </authorList>
    </citation>
    <scope>NUCLEOTIDE SEQUENCE [LARGE SCALE GENOMIC DNA]</scope>
    <source>
        <strain evidence="4">aa_0143</strain>
        <strain evidence="2">Aa_0143</strain>
    </source>
</reference>
<dbReference type="InterPro" id="IPR025374">
    <property type="entry name" value="DUF4364"/>
</dbReference>
<gene>
    <name evidence="2" type="ORF">EAI93_00180</name>
    <name evidence="1" type="ORF">ERS852456_01855</name>
</gene>
<dbReference type="Proteomes" id="UP000095787">
    <property type="component" value="Unassembled WGS sequence"/>
</dbReference>